<dbReference type="Proteomes" id="UP001285441">
    <property type="component" value="Unassembled WGS sequence"/>
</dbReference>
<feature type="domain" description="DUF8212" evidence="3">
    <location>
        <begin position="232"/>
        <end position="259"/>
    </location>
</feature>
<organism evidence="4 5">
    <name type="scientific">Podospora didyma</name>
    <dbReference type="NCBI Taxonomy" id="330526"/>
    <lineage>
        <taxon>Eukaryota</taxon>
        <taxon>Fungi</taxon>
        <taxon>Dikarya</taxon>
        <taxon>Ascomycota</taxon>
        <taxon>Pezizomycotina</taxon>
        <taxon>Sordariomycetes</taxon>
        <taxon>Sordariomycetidae</taxon>
        <taxon>Sordariales</taxon>
        <taxon>Podosporaceae</taxon>
        <taxon>Podospora</taxon>
    </lineage>
</organism>
<proteinExistence type="predicted"/>
<reference evidence="4" key="1">
    <citation type="journal article" date="2023" name="Mol. Phylogenet. Evol.">
        <title>Genome-scale phylogeny and comparative genomics of the fungal order Sordariales.</title>
        <authorList>
            <person name="Hensen N."/>
            <person name="Bonometti L."/>
            <person name="Westerberg I."/>
            <person name="Brannstrom I.O."/>
            <person name="Guillou S."/>
            <person name="Cros-Aarteil S."/>
            <person name="Calhoun S."/>
            <person name="Haridas S."/>
            <person name="Kuo A."/>
            <person name="Mondo S."/>
            <person name="Pangilinan J."/>
            <person name="Riley R."/>
            <person name="LaButti K."/>
            <person name="Andreopoulos B."/>
            <person name="Lipzen A."/>
            <person name="Chen C."/>
            <person name="Yan M."/>
            <person name="Daum C."/>
            <person name="Ng V."/>
            <person name="Clum A."/>
            <person name="Steindorff A."/>
            <person name="Ohm R.A."/>
            <person name="Martin F."/>
            <person name="Silar P."/>
            <person name="Natvig D.O."/>
            <person name="Lalanne C."/>
            <person name="Gautier V."/>
            <person name="Ament-Velasquez S.L."/>
            <person name="Kruys A."/>
            <person name="Hutchinson M.I."/>
            <person name="Powell A.J."/>
            <person name="Barry K."/>
            <person name="Miller A.N."/>
            <person name="Grigoriev I.V."/>
            <person name="Debuchy R."/>
            <person name="Gladieux P."/>
            <person name="Hiltunen Thoren M."/>
            <person name="Johannesson H."/>
        </authorList>
    </citation>
    <scope>NUCLEOTIDE SEQUENCE</scope>
    <source>
        <strain evidence="4">CBS 232.78</strain>
    </source>
</reference>
<evidence type="ECO:0000256" key="1">
    <source>
        <dbReference type="SAM" id="MobiDB-lite"/>
    </source>
</evidence>
<protein>
    <recommendedName>
        <fullName evidence="6">Heterokaryon incompatibility domain-containing protein</fullName>
    </recommendedName>
</protein>
<evidence type="ECO:0000313" key="4">
    <source>
        <dbReference type="EMBL" id="KAK3394962.1"/>
    </source>
</evidence>
<feature type="region of interest" description="Disordered" evidence="1">
    <location>
        <begin position="559"/>
        <end position="601"/>
    </location>
</feature>
<accession>A0AAE0P7Y6</accession>
<dbReference type="InterPro" id="IPR058525">
    <property type="entry name" value="DUF8212"/>
</dbReference>
<keyword evidence="5" id="KW-1185">Reference proteome</keyword>
<feature type="domain" description="Heterokaryon incompatibility" evidence="2">
    <location>
        <begin position="22"/>
        <end position="107"/>
    </location>
</feature>
<reference evidence="4" key="2">
    <citation type="submission" date="2023-06" db="EMBL/GenBank/DDBJ databases">
        <authorList>
            <consortium name="Lawrence Berkeley National Laboratory"/>
            <person name="Haridas S."/>
            <person name="Hensen N."/>
            <person name="Bonometti L."/>
            <person name="Westerberg I."/>
            <person name="Brannstrom I.O."/>
            <person name="Guillou S."/>
            <person name="Cros-Aarteil S."/>
            <person name="Calhoun S."/>
            <person name="Kuo A."/>
            <person name="Mondo S."/>
            <person name="Pangilinan J."/>
            <person name="Riley R."/>
            <person name="LaButti K."/>
            <person name="Andreopoulos B."/>
            <person name="Lipzen A."/>
            <person name="Chen C."/>
            <person name="Yanf M."/>
            <person name="Daum C."/>
            <person name="Ng V."/>
            <person name="Clum A."/>
            <person name="Steindorff A."/>
            <person name="Ohm R."/>
            <person name="Martin F."/>
            <person name="Silar P."/>
            <person name="Natvig D."/>
            <person name="Lalanne C."/>
            <person name="Gautier V."/>
            <person name="Ament-velasquez S.L."/>
            <person name="Kruys A."/>
            <person name="Hutchinson M.I."/>
            <person name="Powell A.J."/>
            <person name="Barry K."/>
            <person name="Miller A.N."/>
            <person name="Grigoriev I.V."/>
            <person name="Debuchy R."/>
            <person name="Gladieux P."/>
            <person name="Thoren M.H."/>
            <person name="Johannesson H."/>
        </authorList>
    </citation>
    <scope>NUCLEOTIDE SEQUENCE</scope>
    <source>
        <strain evidence="4">CBS 232.78</strain>
    </source>
</reference>
<dbReference type="AlphaFoldDB" id="A0AAE0P7Y6"/>
<evidence type="ECO:0000259" key="3">
    <source>
        <dbReference type="Pfam" id="PF26640"/>
    </source>
</evidence>
<dbReference type="Pfam" id="PF06985">
    <property type="entry name" value="HET"/>
    <property type="match status" value="1"/>
</dbReference>
<dbReference type="PANTHER" id="PTHR10622">
    <property type="entry name" value="HET DOMAIN-CONTAINING PROTEIN"/>
    <property type="match status" value="1"/>
</dbReference>
<dbReference type="InterPro" id="IPR010730">
    <property type="entry name" value="HET"/>
</dbReference>
<gene>
    <name evidence="4" type="ORF">B0H63DRAFT_62851</name>
</gene>
<name>A0AAE0P7Y6_9PEZI</name>
<dbReference type="PANTHER" id="PTHR10622:SF12">
    <property type="entry name" value="HET DOMAIN-CONTAINING PROTEIN"/>
    <property type="match status" value="1"/>
</dbReference>
<comment type="caution">
    <text evidence="4">The sequence shown here is derived from an EMBL/GenBank/DDBJ whole genome shotgun (WGS) entry which is preliminary data.</text>
</comment>
<sequence>MWLINTTTMCLEFFTNPKHQKYAILSHTWAEQEVSFQEFGNLETAKQKAGFAKIDKTCQMASFQGLKYAWVDTCCIDKSSSADLTEAINSMFQWYAQSEVCYAYIADLPSYRHKTPPGGATLDWLSPSLNQRYRWFARGWTLQELIAPQRLEFYDREWEYRGDKSSLLAEISQHTAIDARVLGDSALLSETPVARKMSWASSRQTTRIEDVAYCLLGIFNVNMPMIYGEGERAFTRLQEEISKETNDLSLFAWTARGHGTGSFSGLLATSPAEFSACGHVVRFKNYLDPAPEFLLTNSGVRMQTNVGRSEFGEYILSLECGLKPTATGHPFQWLGIYLYKTAFGFTRIHPEKVFLTKDLHVWAGKRSTIYIHKSLGESEQQRVSREVEGRMFIRYNAPEPYAVQEVVSSPQALWNPQAHYFLTMESVSSGGGEQSDVYPLFTGFKGLNVSYRGAHLCSCLLVCGLFPDSQSQLRPLAVLYNDSDPSTMNILEAIRASKGGEGNAALLDQIRGFVVSKHSPETGESLTWEHVRDRIVDARLATLNIEISHWQSIPNEVEGTADDVANPSATNKSHTVSINVVPSNPNPPSRQKLPKSLRYSY</sequence>
<dbReference type="Pfam" id="PF26640">
    <property type="entry name" value="DUF8212"/>
    <property type="match status" value="1"/>
</dbReference>
<evidence type="ECO:0008006" key="6">
    <source>
        <dbReference type="Google" id="ProtNLM"/>
    </source>
</evidence>
<dbReference type="EMBL" id="JAULSW010000001">
    <property type="protein sequence ID" value="KAK3394962.1"/>
    <property type="molecule type" value="Genomic_DNA"/>
</dbReference>
<evidence type="ECO:0000313" key="5">
    <source>
        <dbReference type="Proteomes" id="UP001285441"/>
    </source>
</evidence>
<evidence type="ECO:0000259" key="2">
    <source>
        <dbReference type="Pfam" id="PF06985"/>
    </source>
</evidence>